<gene>
    <name evidence="2" type="ORF">IU459_11680</name>
</gene>
<accession>A0ABS0CNR9</accession>
<comment type="caution">
    <text evidence="2">The sequence shown here is derived from an EMBL/GenBank/DDBJ whole genome shotgun (WGS) entry which is preliminary data.</text>
</comment>
<organism evidence="2 3">
    <name type="scientific">Nocardia amamiensis</name>
    <dbReference type="NCBI Taxonomy" id="404578"/>
    <lineage>
        <taxon>Bacteria</taxon>
        <taxon>Bacillati</taxon>
        <taxon>Actinomycetota</taxon>
        <taxon>Actinomycetes</taxon>
        <taxon>Mycobacteriales</taxon>
        <taxon>Nocardiaceae</taxon>
        <taxon>Nocardia</taxon>
    </lineage>
</organism>
<evidence type="ECO:0000313" key="3">
    <source>
        <dbReference type="Proteomes" id="UP000702209"/>
    </source>
</evidence>
<dbReference type="RefSeq" id="WP_195129509.1">
    <property type="nucleotide sequence ID" value="NZ_JADLQX010000007.1"/>
</dbReference>
<protein>
    <submittedName>
        <fullName evidence="2">Uncharacterized protein</fullName>
    </submittedName>
</protein>
<proteinExistence type="predicted"/>
<keyword evidence="3" id="KW-1185">Reference proteome</keyword>
<feature type="region of interest" description="Disordered" evidence="1">
    <location>
        <begin position="82"/>
        <end position="107"/>
    </location>
</feature>
<dbReference type="EMBL" id="JADLQX010000007">
    <property type="protein sequence ID" value="MBF6298200.1"/>
    <property type="molecule type" value="Genomic_DNA"/>
</dbReference>
<name>A0ABS0CNR9_9NOCA</name>
<evidence type="ECO:0000256" key="1">
    <source>
        <dbReference type="SAM" id="MobiDB-lite"/>
    </source>
</evidence>
<evidence type="ECO:0000313" key="2">
    <source>
        <dbReference type="EMBL" id="MBF6298200.1"/>
    </source>
</evidence>
<sequence>MTSADEDRVWNARDAILLWLYREKIAGNPLPRYNLARVGETVGWAAAPITSYDWDQATRYLRAAGYIDGSAGWGSGVARPSITAKGEEKAASGRSVRPGVEREANTTGVTNTYNTTITHHGHGPVAVNSHHFSQSNTVGTPIDELQSLIEALYAHADNGGEDADEVRRQADELSDAANDPDNNRTRIKASFLSLIGTLTGAAGGAAGQELAQAVLQLMPAFS</sequence>
<reference evidence="2 3" key="1">
    <citation type="submission" date="2020-10" db="EMBL/GenBank/DDBJ databases">
        <title>Identification of Nocardia species via Next-generation sequencing and recognition of intraspecies genetic diversity.</title>
        <authorList>
            <person name="Li P."/>
            <person name="Li P."/>
            <person name="Lu B."/>
        </authorList>
    </citation>
    <scope>NUCLEOTIDE SEQUENCE [LARGE SCALE GENOMIC DNA]</scope>
    <source>
        <strain evidence="2 3">BJ06-0157</strain>
    </source>
</reference>
<dbReference type="Proteomes" id="UP000702209">
    <property type="component" value="Unassembled WGS sequence"/>
</dbReference>